<evidence type="ECO:0000313" key="6">
    <source>
        <dbReference type="Proteomes" id="UP000199025"/>
    </source>
</evidence>
<dbReference type="OrthoDB" id="3225333at2"/>
<dbReference type="Pfam" id="PF01345">
    <property type="entry name" value="DUF11"/>
    <property type="match status" value="1"/>
</dbReference>
<reference evidence="5 6" key="1">
    <citation type="submission" date="2016-10" db="EMBL/GenBank/DDBJ databases">
        <authorList>
            <person name="de Groot N.N."/>
        </authorList>
    </citation>
    <scope>NUCLEOTIDE SEQUENCE [LARGE SCALE GENOMIC DNA]</scope>
    <source>
        <strain evidence="5 6">DSM 44468</strain>
    </source>
</reference>
<dbReference type="InterPro" id="IPR001434">
    <property type="entry name" value="OmcB-like_DUF11"/>
</dbReference>
<dbReference type="InterPro" id="IPR013783">
    <property type="entry name" value="Ig-like_fold"/>
</dbReference>
<evidence type="ECO:0000256" key="2">
    <source>
        <dbReference type="SAM" id="Phobius"/>
    </source>
</evidence>
<dbReference type="InterPro" id="IPR047589">
    <property type="entry name" value="DUF11_rpt"/>
</dbReference>
<keyword evidence="6" id="KW-1185">Reference proteome</keyword>
<evidence type="ECO:0000313" key="5">
    <source>
        <dbReference type="EMBL" id="SFJ96783.1"/>
    </source>
</evidence>
<evidence type="ECO:0000259" key="4">
    <source>
        <dbReference type="Pfam" id="PF01345"/>
    </source>
</evidence>
<evidence type="ECO:0000256" key="3">
    <source>
        <dbReference type="SAM" id="SignalP"/>
    </source>
</evidence>
<gene>
    <name evidence="5" type="ORF">SAMN05421835_111124</name>
</gene>
<feature type="region of interest" description="Disordered" evidence="1">
    <location>
        <begin position="277"/>
        <end position="298"/>
    </location>
</feature>
<organism evidence="5 6">
    <name type="scientific">Amycolatopsis sacchari</name>
    <dbReference type="NCBI Taxonomy" id="115433"/>
    <lineage>
        <taxon>Bacteria</taxon>
        <taxon>Bacillati</taxon>
        <taxon>Actinomycetota</taxon>
        <taxon>Actinomycetes</taxon>
        <taxon>Pseudonocardiales</taxon>
        <taxon>Pseudonocardiaceae</taxon>
        <taxon>Amycolatopsis</taxon>
    </lineage>
</organism>
<dbReference type="NCBIfam" id="TIGR01451">
    <property type="entry name" value="B_ant_repeat"/>
    <property type="match status" value="1"/>
</dbReference>
<evidence type="ECO:0000256" key="1">
    <source>
        <dbReference type="SAM" id="MobiDB-lite"/>
    </source>
</evidence>
<keyword evidence="2" id="KW-0472">Membrane</keyword>
<dbReference type="Proteomes" id="UP000199025">
    <property type="component" value="Unassembled WGS sequence"/>
</dbReference>
<proteinExistence type="predicted"/>
<keyword evidence="3" id="KW-0732">Signal</keyword>
<keyword evidence="2" id="KW-1133">Transmembrane helix</keyword>
<dbReference type="GO" id="GO:0005975">
    <property type="term" value="P:carbohydrate metabolic process"/>
    <property type="evidence" value="ECO:0007669"/>
    <property type="project" value="UniProtKB-ARBA"/>
</dbReference>
<sequence length="334" mass="33757">MRRPLLGLLGAGMVTGAVAAGALSAGAAQVTADVPLQTIGQGPASATLANGVTASVDQGRWGGSGVYLTYPADGPQTWSFSEPVSVRFGITNLNGSPPESPGYECVQFPDGGVAVESLAPAHTWDPATSTLCHTGPDGSGTEDETVLVTTAPTTSLTWAALNNPDQARGISFMQVSVGEPAGPQADLSVVKSGPDSANAGDRIEYTLLVMNNGPADSTGFVLTDRLPRELTQAVPPPGCTIATDTITCTGGPLAVGAGHAYTFTAVVDQNSPKIFTNSASVAGNEDDPNPGNNSSSVSTMVTRVPMVSAGVAAGALGLAGGGWLLRRRTRPVRN</sequence>
<protein>
    <submittedName>
        <fullName evidence="5">Conserved repeat domain-containing protein</fullName>
    </submittedName>
</protein>
<keyword evidence="2" id="KW-0812">Transmembrane</keyword>
<dbReference type="AlphaFoldDB" id="A0A1I3VPA5"/>
<dbReference type="EMBL" id="FORP01000011">
    <property type="protein sequence ID" value="SFJ96783.1"/>
    <property type="molecule type" value="Genomic_DNA"/>
</dbReference>
<feature type="transmembrane region" description="Helical" evidence="2">
    <location>
        <begin position="304"/>
        <end position="325"/>
    </location>
</feature>
<accession>A0A1I3VPA5</accession>
<feature type="domain" description="DUF11" evidence="4">
    <location>
        <begin position="186"/>
        <end position="298"/>
    </location>
</feature>
<feature type="signal peptide" evidence="3">
    <location>
        <begin position="1"/>
        <end position="19"/>
    </location>
</feature>
<name>A0A1I3VPA5_9PSEU</name>
<feature type="chain" id="PRO_5039396636" evidence="3">
    <location>
        <begin position="20"/>
        <end position="334"/>
    </location>
</feature>
<dbReference type="Gene3D" id="2.60.40.10">
    <property type="entry name" value="Immunoglobulins"/>
    <property type="match status" value="1"/>
</dbReference>
<dbReference type="RefSeq" id="WP_091509661.1">
    <property type="nucleotide sequence ID" value="NZ_CBDQZW010000005.1"/>
</dbReference>